<organism evidence="2 3">
    <name type="scientific">Serratia marcescens</name>
    <dbReference type="NCBI Taxonomy" id="615"/>
    <lineage>
        <taxon>Bacteria</taxon>
        <taxon>Pseudomonadati</taxon>
        <taxon>Pseudomonadota</taxon>
        <taxon>Gammaproteobacteria</taxon>
        <taxon>Enterobacterales</taxon>
        <taxon>Yersiniaceae</taxon>
        <taxon>Serratia</taxon>
    </lineage>
</organism>
<accession>A0AAP8PIY2</accession>
<feature type="compositionally biased region" description="Gly residues" evidence="1">
    <location>
        <begin position="14"/>
        <end position="35"/>
    </location>
</feature>
<dbReference type="AlphaFoldDB" id="A0AAP8PIY2"/>
<dbReference type="RefSeq" id="WP_102984553.1">
    <property type="nucleotide sequence ID" value="NZ_JTBC02000002.1"/>
</dbReference>
<evidence type="ECO:0000313" key="2">
    <source>
        <dbReference type="EMBL" id="PNO70168.1"/>
    </source>
</evidence>
<sequence length="274" mass="29570">MWKLKHLFMNAAGEGGEGGGAGDGGNPGTGDGGGTSLLSTGAQNQPGGDDWVPEKFRVMGEDGKLNIEGSARKLAESYTHLEKQRGTSAAPKTVDEYAPTVEVEGFKWDEFKADPEMQGFLKAAHAKGITNDQMGFILGEYMNRAPALVGGAAELDQEAAATELRGTWKTDAEFQKNIGLAHRAFMSLAEPADQGKMDEIGNNPMVIRMLAKIGAEMGEDTPVGNGQINPEEQQSIRDLMKSEAYTNPKHADYERVTAQVRDFYQRSFGNQPLV</sequence>
<dbReference type="EMBL" id="JTBC02000002">
    <property type="protein sequence ID" value="PNO70168.1"/>
    <property type="molecule type" value="Genomic_DNA"/>
</dbReference>
<gene>
    <name evidence="2" type="ORF">MC70_009200</name>
</gene>
<evidence type="ECO:0000313" key="3">
    <source>
        <dbReference type="Proteomes" id="UP000030378"/>
    </source>
</evidence>
<proteinExistence type="predicted"/>
<feature type="region of interest" description="Disordered" evidence="1">
    <location>
        <begin position="14"/>
        <end position="50"/>
    </location>
</feature>
<evidence type="ECO:0000256" key="1">
    <source>
        <dbReference type="SAM" id="MobiDB-lite"/>
    </source>
</evidence>
<name>A0AAP8PIY2_SERMA</name>
<protein>
    <submittedName>
        <fullName evidence="2">Uncharacterized protein</fullName>
    </submittedName>
</protein>
<comment type="caution">
    <text evidence="2">The sequence shown here is derived from an EMBL/GenBank/DDBJ whole genome shotgun (WGS) entry which is preliminary data.</text>
</comment>
<reference evidence="3" key="1">
    <citation type="submission" date="2017-12" db="EMBL/GenBank/DDBJ databases">
        <title>FDA dAtabase for Regulatory Grade micrObial Sequences (FDA-ARGOS): Supporting development and validation of Infectious Disease Dx tests.</title>
        <authorList>
            <person name="Campos J."/>
            <person name="Goldberg B."/>
            <person name="Tallon L."/>
            <person name="Sadzewicz L."/>
            <person name="Sengamalay N."/>
            <person name="Ott S."/>
            <person name="Godinez A."/>
            <person name="Nagaraj S."/>
            <person name="Vavikolanu K."/>
            <person name="Vyas G."/>
            <person name="Nadendla S."/>
            <person name="Aluvathingal J."/>
            <person name="Geyer C."/>
            <person name="Nandy P."/>
            <person name="Hobson J."/>
            <person name="Sichtig H."/>
        </authorList>
    </citation>
    <scope>NUCLEOTIDE SEQUENCE [LARGE SCALE GENOMIC DNA]</scope>
    <source>
        <strain evidence="3">FDAARGOS_79</strain>
    </source>
</reference>
<dbReference type="Proteomes" id="UP000030378">
    <property type="component" value="Unassembled WGS sequence"/>
</dbReference>